<evidence type="ECO:0000313" key="10">
    <source>
        <dbReference type="Proteomes" id="UP000837932"/>
    </source>
</evidence>
<dbReference type="InterPro" id="IPR052720">
    <property type="entry name" value="Glycosyl_hydrolase_97"/>
</dbReference>
<dbReference type="Pfam" id="PF14508">
    <property type="entry name" value="GH97_N"/>
    <property type="match status" value="1"/>
</dbReference>
<dbReference type="InterPro" id="IPR029486">
    <property type="entry name" value="GH97_N"/>
</dbReference>
<evidence type="ECO:0000256" key="4">
    <source>
        <dbReference type="ARBA" id="ARBA00022837"/>
    </source>
</evidence>
<evidence type="ECO:0000256" key="1">
    <source>
        <dbReference type="ARBA" id="ARBA00001913"/>
    </source>
</evidence>
<dbReference type="Gene3D" id="2.70.98.10">
    <property type="match status" value="1"/>
</dbReference>
<feature type="domain" description="Glycosyl-hydrolase 97 N-terminal" evidence="7">
    <location>
        <begin position="25"/>
        <end position="284"/>
    </location>
</feature>
<dbReference type="InterPro" id="IPR013780">
    <property type="entry name" value="Glyco_hydro_b"/>
</dbReference>
<dbReference type="RefSeq" id="WP_238808401.1">
    <property type="nucleotide sequence ID" value="NZ_CAKLPY010000004.1"/>
</dbReference>
<dbReference type="InterPro" id="IPR013785">
    <property type="entry name" value="Aldolase_TIM"/>
</dbReference>
<dbReference type="InterPro" id="IPR017853">
    <property type="entry name" value="GH"/>
</dbReference>
<dbReference type="GO" id="GO:0004557">
    <property type="term" value="F:alpha-galactosidase activity"/>
    <property type="evidence" value="ECO:0007669"/>
    <property type="project" value="UniProtKB-EC"/>
</dbReference>
<name>A0ABN8F2H4_9BACT</name>
<dbReference type="InterPro" id="IPR014718">
    <property type="entry name" value="GH-type_carb-bd"/>
</dbReference>
<evidence type="ECO:0000256" key="2">
    <source>
        <dbReference type="ARBA" id="ARBA00011245"/>
    </source>
</evidence>
<comment type="caution">
    <text evidence="9">The sequence shown here is derived from an EMBL/GenBank/DDBJ whole genome shotgun (WGS) entry which is preliminary data.</text>
</comment>
<dbReference type="Gene3D" id="3.20.20.70">
    <property type="entry name" value="Aldolase class I"/>
    <property type="match status" value="1"/>
</dbReference>
<evidence type="ECO:0000259" key="6">
    <source>
        <dbReference type="Pfam" id="PF10566"/>
    </source>
</evidence>
<dbReference type="EMBL" id="CAKLPY010000004">
    <property type="protein sequence ID" value="CAH0997610.1"/>
    <property type="molecule type" value="Genomic_DNA"/>
</dbReference>
<feature type="domain" description="Glycosyl-hydrolase 97 C-terminal oligomerisation" evidence="8">
    <location>
        <begin position="551"/>
        <end position="646"/>
    </location>
</feature>
<evidence type="ECO:0000259" key="8">
    <source>
        <dbReference type="Pfam" id="PF14509"/>
    </source>
</evidence>
<proteinExistence type="predicted"/>
<dbReference type="NCBIfam" id="NF045639">
    <property type="entry name" value="GCX_COOH"/>
    <property type="match status" value="1"/>
</dbReference>
<protein>
    <submittedName>
        <fullName evidence="9">Retaining alpha-galactosidase</fullName>
        <ecNumber evidence="9">3.2.1.22</ecNumber>
    </submittedName>
</protein>
<dbReference type="Pfam" id="PF14509">
    <property type="entry name" value="GH97_C"/>
    <property type="match status" value="1"/>
</dbReference>
<dbReference type="InterPro" id="IPR029483">
    <property type="entry name" value="GH97_C"/>
</dbReference>
<comment type="cofactor">
    <cofactor evidence="1">
        <name>Ca(2+)</name>
        <dbReference type="ChEBI" id="CHEBI:29108"/>
    </cofactor>
</comment>
<dbReference type="Gene3D" id="2.60.40.1180">
    <property type="entry name" value="Golgi alpha-mannosidase II"/>
    <property type="match status" value="1"/>
</dbReference>
<evidence type="ECO:0000256" key="3">
    <source>
        <dbReference type="ARBA" id="ARBA00022801"/>
    </source>
</evidence>
<dbReference type="InterPro" id="IPR019563">
    <property type="entry name" value="GH97_catalytic"/>
</dbReference>
<dbReference type="PANTHER" id="PTHR35803">
    <property type="entry name" value="GLUCAN 1,4-ALPHA-GLUCOSIDASE SUSB-RELATED"/>
    <property type="match status" value="1"/>
</dbReference>
<keyword evidence="4" id="KW-0106">Calcium</keyword>
<keyword evidence="3 9" id="KW-0378">Hydrolase</keyword>
<keyword evidence="10" id="KW-1185">Reference proteome</keyword>
<accession>A0ABN8F2H4</accession>
<dbReference type="Proteomes" id="UP000837932">
    <property type="component" value="Unassembled WGS sequence"/>
</dbReference>
<comment type="subunit">
    <text evidence="2">Monomer.</text>
</comment>
<evidence type="ECO:0000256" key="5">
    <source>
        <dbReference type="ARBA" id="ARBA00023295"/>
    </source>
</evidence>
<organism evidence="9 10">
    <name type="scientific">Emticicia aquatica</name>
    <dbReference type="NCBI Taxonomy" id="1681835"/>
    <lineage>
        <taxon>Bacteria</taxon>
        <taxon>Pseudomonadati</taxon>
        <taxon>Bacteroidota</taxon>
        <taxon>Cytophagia</taxon>
        <taxon>Cytophagales</taxon>
        <taxon>Leadbetterellaceae</taxon>
        <taxon>Emticicia</taxon>
    </lineage>
</organism>
<reference evidence="9" key="1">
    <citation type="submission" date="2021-12" db="EMBL/GenBank/DDBJ databases">
        <authorList>
            <person name="Rodrigo-Torres L."/>
            <person name="Arahal R. D."/>
            <person name="Lucena T."/>
        </authorList>
    </citation>
    <scope>NUCLEOTIDE SEQUENCE</scope>
    <source>
        <strain evidence="9">CECT 8858</strain>
    </source>
</reference>
<dbReference type="InterPro" id="IPR055015">
    <property type="entry name" value="GCX_COOH"/>
</dbReference>
<gene>
    <name evidence="9" type="ORF">EMA8858_03744</name>
</gene>
<feature type="domain" description="Glycosyl-hydrolase 97 catalytic" evidence="6">
    <location>
        <begin position="308"/>
        <end position="457"/>
    </location>
</feature>
<dbReference type="Pfam" id="PF10566">
    <property type="entry name" value="Glyco_hydro_97"/>
    <property type="match status" value="1"/>
</dbReference>
<evidence type="ECO:0000259" key="7">
    <source>
        <dbReference type="Pfam" id="PF14508"/>
    </source>
</evidence>
<dbReference type="SUPFAM" id="SSF51445">
    <property type="entry name" value="(Trans)glycosidases"/>
    <property type="match status" value="1"/>
</dbReference>
<dbReference type="PANTHER" id="PTHR35803:SF2">
    <property type="entry name" value="RETAINING ALPHA-GALACTOSIDASE"/>
    <property type="match status" value="1"/>
</dbReference>
<sequence length="716" mass="80615">MKSIIYTFLSIFLIITDLFAQNWQVSSPNTKIRATIQRIEGDGSLRYFVEYIENSQTQTIVETSKLGLSRIDQTFSDGFVFENLSNVSIDENYSMLIGKQLQLHNNANEITLNFHNADNHKLQIIFRVYNDGVAFRYRFPETSNSTFYVTEDKTTFQLPITDGKSWVQGYDNFRPVYEKLYQNGVGMNQSLSQFNGLAFPSLFQTQNAWILLTEADLDDNFYASHLAQYQGNGTYSLAAPSSDDGNGYQYFANSTLPWTMPWRVIMIGKQLSEIVESNLVNHVSKASQIINPSWVLPGVSTWSWWSSLDSPTDFVKMKSFIDFAADFNLPYSLVDANWNLMGNGGNINDLINYATTKNVKLWLWYNSGGPSNDFNEQPRDLMNTQAIRRQEFARIKALGIKGVKIDYFQSDKQELIKLYIDILKDAADYELMVNFHGCIVPKGWSRTYPNLVAMEAVKGSEAYIFDGDNFRPNVPAHHTILPFTRNVIGPMDFTPTIIGNGRGVEHLTTDVHEIALLNTFESGVTHLVDRVQSYTGLPVLAKTIITNLPTTWDETHLVEGFPGTHVVMARRKGENWYISGINGENQIRNLSFSLPFVASGDYTKQLLSDGVTPQDINTSEIAFLIQSGNMISQTMQPYGGFLMVLKRAVCQTTFNFTNSINTTLKYEASESIQASNTITIPAKVTFDAGKSIILLPGFNVQNGSVFKAYIDGCGNF</sequence>
<dbReference type="EC" id="3.2.1.22" evidence="9"/>
<keyword evidence="5 9" id="KW-0326">Glycosidase</keyword>
<evidence type="ECO:0000313" key="9">
    <source>
        <dbReference type="EMBL" id="CAH0997610.1"/>
    </source>
</evidence>